<keyword evidence="2" id="KW-0175">Coiled coil</keyword>
<evidence type="ECO:0000256" key="1">
    <source>
        <dbReference type="ARBA" id="ARBA00031966"/>
    </source>
</evidence>
<evidence type="ECO:0000259" key="4">
    <source>
        <dbReference type="SMART" id="SM00482"/>
    </source>
</evidence>
<dbReference type="GO" id="GO:0008408">
    <property type="term" value="F:3'-5' exonuclease activity"/>
    <property type="evidence" value="ECO:0007669"/>
    <property type="project" value="TreeGrafter"/>
</dbReference>
<feature type="domain" description="DNA-directed DNA polymerase family A palm" evidence="4">
    <location>
        <begin position="1090"/>
        <end position="1329"/>
    </location>
</feature>
<feature type="region of interest" description="Disordered" evidence="3">
    <location>
        <begin position="1685"/>
        <end position="1715"/>
    </location>
</feature>
<dbReference type="InterPro" id="IPR043502">
    <property type="entry name" value="DNA/RNA_pol_sf"/>
</dbReference>
<organism evidence="5 6">
    <name type="scientific">Ceraceosorus guamensis</name>
    <dbReference type="NCBI Taxonomy" id="1522189"/>
    <lineage>
        <taxon>Eukaryota</taxon>
        <taxon>Fungi</taxon>
        <taxon>Dikarya</taxon>
        <taxon>Basidiomycota</taxon>
        <taxon>Ustilaginomycotina</taxon>
        <taxon>Exobasidiomycetes</taxon>
        <taxon>Ceraceosorales</taxon>
        <taxon>Ceraceosoraceae</taxon>
        <taxon>Ceraceosorus</taxon>
    </lineage>
</organism>
<proteinExistence type="predicted"/>
<feature type="compositionally biased region" description="Polar residues" evidence="3">
    <location>
        <begin position="1511"/>
        <end position="1524"/>
    </location>
</feature>
<dbReference type="SUPFAM" id="SSF56672">
    <property type="entry name" value="DNA/RNA polymerases"/>
    <property type="match status" value="1"/>
</dbReference>
<dbReference type="InterPro" id="IPR041336">
    <property type="entry name" value="DNApol_Exo"/>
</dbReference>
<sequence length="1861" mass="206610">MPQAAYYSMAARAAATIRANRPRLFAAQNTGRISPSHVCCRMRSTEASKDGHREDALMQQGGALGAWEQSARQREEEAKKQQEQHQQVLLKVVDQESAPRNPLGVQLLSRKLHRQIFPPNSDPAPPVHADALSVSQSHLSTHGLEASQASVLPSLAFDLPPLQGEDLSEHFWNIGRQAAQPWLGMAHELAAATLLAAPEGVLDPRKEALQNSDDHDDDDGLTPQEWLAIEDDKIRNDLRLNPPRWVRRPGWTRYPVLKSADGKRSVLGPGEAVEYPCPEDGALVFDIENMVKSGPWSVMATAAGPNAWYSWLSPWLLGEGEDHTRKDQLIPFGPNSEEEHVNRPARLIVGHNVSYDRARIRDEYTLRRGNMRFLDTMALHVATRGISSPQRPAWLRHAKNRQEALAKQKHQKSQYEQASREGIAELLGVDMTPEELQAIEVPDDIGSSGRFEGGTASKGEDTLAREAASNAASSLWLDATSNNSLADVAELHCGIHVSKVARNAFVEAKSREEILDRLDELLSYCAKDVSVTHAVFCKVWPTFLSHCPHPATAAGVLGLGSTLLPIDDEWVEYQEKCQAKYEESHSQIAASLKELAESLRNEYTQGVTWDQAMLATKAKAEAANWPVDADFKAGRALLEAEKQRSWMRWETDPWASQLDWTPKKPKKIKPGAVSMAGTAASGSEESIAPGHRRVPKWYKTSVLSTAKGIGRTSGVAPLIAQLRIQEGYLLQDGDGDWVMRDSEGDHELGSAPLRAPFIKARAWEMRSDAGPAGDELLEALQASKVVDKDVREIFRRIADELVEKWLDSDASKGQGCAPEESHPALLDLDWTSVDVPTEEAKREAEKAGAAPGSWWPKWYWDLYQSSTGELDVTIKSATAPLLLRLSWQGCPLLRSREHGWIFRHDADSHPSFKTLREPVYFFHNDLDVNLRYDANMKKGRSYYKLPHPSGDDSNVGSPFTKPFLPLFENGTMRSELTDEAGRDTAKAGLAMQAQCSYWIGVRDRVSKQMVVWDEEGGTRMGFKKGASGARGGVPSGTMAMSESEMRAYSRDCQRRKGIILPSVVSMGTVTRRAIERTWLTASNAKPNRVGSELKAMVKAPPGWSIVGADVDSEELWICSVMGDAQFGIHGATAIGWMTLEGTKALGTDLHSKTASILGTSRNQAKVFNYSRIYGAGIKHATQLMMKADPAMTKAAAESLARDLYIKTKGTNTNTETLFGRRFWYGGSESFVFNKLEEVALSENPRTPALDCGITLALSKQYLNQGKTPTGKAQEEFMPSRINWVVQSSGVDYLHLLLVSMEYLCQIYGIKARFMLSVHDEVRYLCTDEDRHRCAMALQIANLWTRAMFAHKLQMDDLPQGVAFFAAVDVDKILRKEADDACVTPSQPDAIPPGYALDVEQTLARTNGGSLHADGRSNLHQPPVRERPCEDPSRPSGFYGSSGSSGSSNAPIEPVYRRSDQTHRSDDERCKLYLQAQAAEDLAEIRLLERRAKEAERGDRQDAASKIRATRRSNSAPLPSTTATARPSISASAGGASKSPIASFHTSARSSALVTTETPAAQSYLPKSLHAIVKAFPRRAARLRKPFYLVSEHRAAVRWALYRPLLQAAPPDLPLLTKWIRHAFNRSKNITSPAETLAQIELAESMLRMCDKAKEGEQEARIELEAFYESLRNQQDLDKSGQALKSHLREQTPRRVPRHSGALLPPTFANPPLPRYKPVQPMGITMMIRRRRAVRFKRIMASADLDVLWDSVKFECELMKRLGGRYAEATGWDSAESWRTQFDERMDTWQAAYNREKARAQLVFPRQILILAKRARLAKQRARLKRKHALTKLRDLAESGESPRASSSSAPQTVNDAVSATL</sequence>
<name>A0A316W693_9BASI</name>
<dbReference type="InterPro" id="IPR002297">
    <property type="entry name" value="DNA-dir_DNA_pol_A_mt"/>
</dbReference>
<feature type="region of interest" description="Disordered" evidence="3">
    <location>
        <begin position="1492"/>
        <end position="1539"/>
    </location>
</feature>
<dbReference type="GO" id="GO:0003677">
    <property type="term" value="F:DNA binding"/>
    <property type="evidence" value="ECO:0007669"/>
    <property type="project" value="InterPro"/>
</dbReference>
<dbReference type="PANTHER" id="PTHR10267">
    <property type="entry name" value="DNA POLYMERASE SUBUNIT GAMMA-1"/>
    <property type="match status" value="1"/>
</dbReference>
<dbReference type="InParanoid" id="A0A316W693"/>
<feature type="region of interest" description="Disordered" evidence="3">
    <location>
        <begin position="1834"/>
        <end position="1861"/>
    </location>
</feature>
<dbReference type="GeneID" id="37034288"/>
<evidence type="ECO:0000256" key="3">
    <source>
        <dbReference type="SAM" id="MobiDB-lite"/>
    </source>
</evidence>
<feature type="compositionally biased region" description="Basic and acidic residues" evidence="3">
    <location>
        <begin position="1454"/>
        <end position="1464"/>
    </location>
</feature>
<feature type="compositionally biased region" description="Polar residues" evidence="3">
    <location>
        <begin position="1851"/>
        <end position="1861"/>
    </location>
</feature>
<keyword evidence="6" id="KW-1185">Reference proteome</keyword>
<evidence type="ECO:0000256" key="2">
    <source>
        <dbReference type="SAM" id="Coils"/>
    </source>
</evidence>
<feature type="compositionally biased region" description="Basic and acidic residues" evidence="3">
    <location>
        <begin position="1492"/>
        <end position="1504"/>
    </location>
</feature>
<dbReference type="SUPFAM" id="SSF53098">
    <property type="entry name" value="Ribonuclease H-like"/>
    <property type="match status" value="1"/>
</dbReference>
<reference evidence="5 6" key="1">
    <citation type="journal article" date="2018" name="Mol. Biol. Evol.">
        <title>Broad Genomic Sampling Reveals a Smut Pathogenic Ancestry of the Fungal Clade Ustilaginomycotina.</title>
        <authorList>
            <person name="Kijpornyongpan T."/>
            <person name="Mondo S.J."/>
            <person name="Barry K."/>
            <person name="Sandor L."/>
            <person name="Lee J."/>
            <person name="Lipzen A."/>
            <person name="Pangilinan J."/>
            <person name="LaButti K."/>
            <person name="Hainaut M."/>
            <person name="Henrissat B."/>
            <person name="Grigoriev I.V."/>
            <person name="Spatafora J.W."/>
            <person name="Aime M.C."/>
        </authorList>
    </citation>
    <scope>NUCLEOTIDE SEQUENCE [LARGE SCALE GENOMIC DNA]</scope>
    <source>
        <strain evidence="5 6">MCA 4658</strain>
    </source>
</reference>
<feature type="compositionally biased region" description="Low complexity" evidence="3">
    <location>
        <begin position="1526"/>
        <end position="1539"/>
    </location>
</feature>
<dbReference type="Pfam" id="PF18136">
    <property type="entry name" value="DNApol_Exo"/>
    <property type="match status" value="2"/>
</dbReference>
<dbReference type="InterPro" id="IPR012337">
    <property type="entry name" value="RNaseH-like_sf"/>
</dbReference>
<dbReference type="Gene3D" id="3.30.70.370">
    <property type="match status" value="1"/>
</dbReference>
<feature type="compositionally biased region" description="Low complexity" evidence="3">
    <location>
        <begin position="1838"/>
        <end position="1850"/>
    </location>
</feature>
<protein>
    <recommendedName>
        <fullName evidence="1">Mitochondrial DNA polymerase catalytic subunit</fullName>
    </recommendedName>
</protein>
<feature type="coiled-coil region" evidence="2">
    <location>
        <begin position="64"/>
        <end position="91"/>
    </location>
</feature>
<dbReference type="GO" id="GO:0006264">
    <property type="term" value="P:mitochondrial DNA replication"/>
    <property type="evidence" value="ECO:0007669"/>
    <property type="project" value="TreeGrafter"/>
</dbReference>
<dbReference type="InterPro" id="IPR001098">
    <property type="entry name" value="DNA-dir_DNA_pol_A_palm_dom"/>
</dbReference>
<dbReference type="Pfam" id="PF00476">
    <property type="entry name" value="DNA_pol_A"/>
    <property type="match status" value="1"/>
</dbReference>
<dbReference type="SMART" id="SM00482">
    <property type="entry name" value="POLAc"/>
    <property type="match status" value="1"/>
</dbReference>
<dbReference type="STRING" id="1522189.A0A316W693"/>
<accession>A0A316W693</accession>
<dbReference type="Gene3D" id="1.10.150.20">
    <property type="entry name" value="5' to 3' exonuclease, C-terminal subdomain"/>
    <property type="match status" value="1"/>
</dbReference>
<dbReference type="PANTHER" id="PTHR10267:SF0">
    <property type="entry name" value="DNA POLYMERASE SUBUNIT GAMMA-1"/>
    <property type="match status" value="1"/>
</dbReference>
<dbReference type="Gene3D" id="3.30.420.390">
    <property type="match status" value="2"/>
</dbReference>
<dbReference type="Proteomes" id="UP000245783">
    <property type="component" value="Unassembled WGS sequence"/>
</dbReference>
<dbReference type="EMBL" id="KZ819360">
    <property type="protein sequence ID" value="PWN44618.1"/>
    <property type="molecule type" value="Genomic_DNA"/>
</dbReference>
<evidence type="ECO:0000313" key="5">
    <source>
        <dbReference type="EMBL" id="PWN44618.1"/>
    </source>
</evidence>
<dbReference type="GO" id="GO:0003887">
    <property type="term" value="F:DNA-directed DNA polymerase activity"/>
    <property type="evidence" value="ECO:0007669"/>
    <property type="project" value="InterPro"/>
</dbReference>
<feature type="compositionally biased region" description="Low complexity" evidence="3">
    <location>
        <begin position="1435"/>
        <end position="1447"/>
    </location>
</feature>
<dbReference type="FunCoup" id="A0A316W693">
    <property type="interactions" value="231"/>
</dbReference>
<evidence type="ECO:0000313" key="6">
    <source>
        <dbReference type="Proteomes" id="UP000245783"/>
    </source>
</evidence>
<dbReference type="RefSeq" id="XP_025371778.1">
    <property type="nucleotide sequence ID" value="XM_025512418.1"/>
</dbReference>
<feature type="region of interest" description="Disordered" evidence="3">
    <location>
        <begin position="1406"/>
        <end position="1464"/>
    </location>
</feature>
<feature type="compositionally biased region" description="Basic and acidic residues" evidence="3">
    <location>
        <begin position="1412"/>
        <end position="1432"/>
    </location>
</feature>
<dbReference type="OrthoDB" id="5588663at2759"/>
<dbReference type="GO" id="GO:0005760">
    <property type="term" value="C:gamma DNA polymerase complex"/>
    <property type="evidence" value="ECO:0007669"/>
    <property type="project" value="InterPro"/>
</dbReference>
<gene>
    <name evidence="5" type="ORF">IE81DRAFT_310553</name>
</gene>